<protein>
    <submittedName>
        <fullName evidence="1">Uncharacterized protein</fullName>
    </submittedName>
</protein>
<comment type="caution">
    <text evidence="1">The sequence shown here is derived from an EMBL/GenBank/DDBJ whole genome shotgun (WGS) entry which is preliminary data.</text>
</comment>
<sequence length="152" mass="16644">MTDDICGYEGTGGDGPCQNPATDGDSCWIDAHGGHVDGHGRPSLLEEHEDDILAAAREGLTYEGIARVAGIGVSTLHDWRDEYGDFSEALERARSEAERELIQDVDAEFVLERSYGYVKTEKREVDMDADVDASHDVTADFVTYSPEDDGDE</sequence>
<reference evidence="1" key="1">
    <citation type="submission" date="2019-12" db="EMBL/GenBank/DDBJ databases">
        <title>Whole genome sequencing of Haloarcula argentinensis strain pws5.</title>
        <authorList>
            <person name="Verma D.K."/>
            <person name="Gopal K."/>
            <person name="Prasad E.S."/>
        </authorList>
    </citation>
    <scope>NUCLEOTIDE SEQUENCE</scope>
    <source>
        <strain evidence="1">Pws5</strain>
    </source>
</reference>
<gene>
    <name evidence="1" type="ORF">GOC77_01120</name>
</gene>
<dbReference type="AlphaFoldDB" id="A0A847U820"/>
<evidence type="ECO:0000313" key="1">
    <source>
        <dbReference type="EMBL" id="NLV11893.1"/>
    </source>
</evidence>
<proteinExistence type="predicted"/>
<dbReference type="Gene3D" id="1.10.10.60">
    <property type="entry name" value="Homeodomain-like"/>
    <property type="match status" value="1"/>
</dbReference>
<organism evidence="1 2">
    <name type="scientific">Haloarcula argentinensis</name>
    <dbReference type="NCBI Taxonomy" id="43776"/>
    <lineage>
        <taxon>Archaea</taxon>
        <taxon>Methanobacteriati</taxon>
        <taxon>Methanobacteriota</taxon>
        <taxon>Stenosarchaea group</taxon>
        <taxon>Halobacteria</taxon>
        <taxon>Halobacteriales</taxon>
        <taxon>Haloarculaceae</taxon>
        <taxon>Haloarcula</taxon>
    </lineage>
</organism>
<dbReference type="RefSeq" id="WP_170095624.1">
    <property type="nucleotide sequence ID" value="NZ_WOWA01000002.1"/>
</dbReference>
<evidence type="ECO:0000313" key="2">
    <source>
        <dbReference type="Proteomes" id="UP000641625"/>
    </source>
</evidence>
<name>A0A847U820_HALAR</name>
<dbReference type="Proteomes" id="UP000641625">
    <property type="component" value="Unassembled WGS sequence"/>
</dbReference>
<dbReference type="EMBL" id="WOWA01000002">
    <property type="protein sequence ID" value="NLV11893.1"/>
    <property type="molecule type" value="Genomic_DNA"/>
</dbReference>
<accession>A0A847U820</accession>